<gene>
    <name evidence="1" type="ORF">GMD42_04015</name>
</gene>
<dbReference type="Gene3D" id="3.30.70.260">
    <property type="match status" value="2"/>
</dbReference>
<name>A0A6I3RZT8_9BURK</name>
<sequence>MNVKRILVAVTGPDSFGVVYTTSDTLNKLGCSIIDMDQTTVRNEYSAIMIVDKPESVGDDEVAKIIKEALRGKGFDMSVLVRDYVPGEATVTQGEPFVLTVDGTDSRDILTAFTRVFYEGRINIDSFRTIEVKLDDAGNPLPQPRVLLVFEVTVPPEVDRKALSRTLSDIAHDRHLSMSMQHRRIFEAVHRVSIA</sequence>
<dbReference type="Pfam" id="PF13740">
    <property type="entry name" value="ACT_6"/>
    <property type="match status" value="1"/>
</dbReference>
<dbReference type="EMBL" id="WNCL01000008">
    <property type="protein sequence ID" value="MTU42803.1"/>
    <property type="molecule type" value="Genomic_DNA"/>
</dbReference>
<dbReference type="InterPro" id="IPR002912">
    <property type="entry name" value="ACT_dom"/>
</dbReference>
<reference evidence="1 2" key="1">
    <citation type="journal article" date="2019" name="Nat. Med.">
        <title>A library of human gut bacterial isolates paired with longitudinal multiomics data enables mechanistic microbiome research.</title>
        <authorList>
            <person name="Poyet M."/>
            <person name="Groussin M."/>
            <person name="Gibbons S.M."/>
            <person name="Avila-Pacheco J."/>
            <person name="Jiang X."/>
            <person name="Kearney S.M."/>
            <person name="Perrotta A.R."/>
            <person name="Berdy B."/>
            <person name="Zhao S."/>
            <person name="Lieberman T.D."/>
            <person name="Swanson P.K."/>
            <person name="Smith M."/>
            <person name="Roesemann S."/>
            <person name="Alexander J.E."/>
            <person name="Rich S.A."/>
            <person name="Livny J."/>
            <person name="Vlamakis H."/>
            <person name="Clish C."/>
            <person name="Bullock K."/>
            <person name="Deik A."/>
            <person name="Scott J."/>
            <person name="Pierce K.A."/>
            <person name="Xavier R.J."/>
            <person name="Alm E.J."/>
        </authorList>
    </citation>
    <scope>NUCLEOTIDE SEQUENCE [LARGE SCALE GENOMIC DNA]</scope>
    <source>
        <strain evidence="1 2">BIOML-A2</strain>
    </source>
</reference>
<dbReference type="AlphaFoldDB" id="A0A6I3RZT8"/>
<dbReference type="Proteomes" id="UP000462362">
    <property type="component" value="Unassembled WGS sequence"/>
</dbReference>
<dbReference type="PROSITE" id="PS51671">
    <property type="entry name" value="ACT"/>
    <property type="match status" value="1"/>
</dbReference>
<dbReference type="PANTHER" id="PTHR34875:SF6">
    <property type="entry name" value="UPF0237 PROTEIN MJ1558"/>
    <property type="match status" value="1"/>
</dbReference>
<accession>A0A6I3RZT8</accession>
<proteinExistence type="predicted"/>
<protein>
    <submittedName>
        <fullName evidence="1">Amino acid-binding protein</fullName>
    </submittedName>
</protein>
<dbReference type="PANTHER" id="PTHR34875">
    <property type="entry name" value="UPF0237 PROTEIN MJ1558"/>
    <property type="match status" value="1"/>
</dbReference>
<dbReference type="InterPro" id="IPR045865">
    <property type="entry name" value="ACT-like_dom_sf"/>
</dbReference>
<evidence type="ECO:0000313" key="1">
    <source>
        <dbReference type="EMBL" id="MTU42803.1"/>
    </source>
</evidence>
<dbReference type="InterPro" id="IPR050990">
    <property type="entry name" value="UPF0237/GcvR_regulator"/>
</dbReference>
<evidence type="ECO:0000313" key="2">
    <source>
        <dbReference type="Proteomes" id="UP000462362"/>
    </source>
</evidence>
<dbReference type="SUPFAM" id="SSF55021">
    <property type="entry name" value="ACT-like"/>
    <property type="match status" value="2"/>
</dbReference>
<comment type="caution">
    <text evidence="1">The sequence shown here is derived from an EMBL/GenBank/DDBJ whole genome shotgun (WGS) entry which is preliminary data.</text>
</comment>
<organism evidence="1 2">
    <name type="scientific">Parasutterella excrementihominis</name>
    <dbReference type="NCBI Taxonomy" id="487175"/>
    <lineage>
        <taxon>Bacteria</taxon>
        <taxon>Pseudomonadati</taxon>
        <taxon>Pseudomonadota</taxon>
        <taxon>Betaproteobacteria</taxon>
        <taxon>Burkholderiales</taxon>
        <taxon>Sutterellaceae</taxon>
        <taxon>Parasutterella</taxon>
    </lineage>
</organism>